<gene>
    <name evidence="1" type="primary">BUD4</name>
    <name evidence="1" type="ORF">IWW38_003860</name>
</gene>
<proteinExistence type="predicted"/>
<feature type="non-terminal residue" evidence="1">
    <location>
        <position position="845"/>
    </location>
</feature>
<sequence length="845" mass="93533">MDQQPIADQQQQEHIHFAIGSTGSIHLGTDDGGFGSSLSDMSSPGKGKEPVRALPEMQQIRPSVSRRLEPPATTVEAIEEDLSSEEEPIPKVLFIESQDFEGYRPAGFHIQEHRAEMRKIKRERKEAAKQGITLEPPKPSRIVSPLWFIENSYLEPLPPDLHQKMLAERDICEALEMDGGRHATEHPELKREHDEAITPPPTISMQRLRDELAVGRPEENNHGTIKVLTKRQNKRARTTGLAGLFPDTDVTGRRKSFLDSVDLPVSEAASDSDESVDGDRKLLADEAFGPIISQEFQVVGHPNYRPPTDYSIGSAPRKRLVLRAAARKKTFSERVMDEINGINVTVRTDVHGSVCIKSAGKYGDAAGGTVRPASVPRYVSALSGVPTGPFFQTPKVAASAGYLYMRILSIEDVQGKPDSVYFVIRNGIDTLATTPVAVGGAVTGTTVNQEFRILTDPSVSITMWMRYRSDDGSSQRRAAGAPGCLPPLLRRLVRRNTRTRSDSTFDFDVGARQGGVGGGRLRGASSSQAATQSASSELLGGSSERVSEETRGVAVVHVGEMLNEVFLRGLVDSWDVENVWESRRGARIQLQLFFIPECPLFREDELPRTLSECEMAMEVCGFHNRTLNSGFMSQRGGDTRFWRRRYYRLVGGFLFAYHETSRAPRCFIDLNDATRIVDHHHRHSRQSQPPLAAVPPRRRPTHKRSSSDHDEPLGRRGVAPMRGHHDYASDSEPPVDVADPALLLRRSGARTDSGIVSVVDNDLHVAVDPGVQHSFSIEFGEEGFIEFYTDSEREKRVWVEVVRRLIGAIPKIPSWLIKLLHADVSGRLSDGSDASLSVGLNNENP</sequence>
<accession>A0ACC1M0F7</accession>
<dbReference type="Proteomes" id="UP001139981">
    <property type="component" value="Unassembled WGS sequence"/>
</dbReference>
<comment type="caution">
    <text evidence="1">The sequence shown here is derived from an EMBL/GenBank/DDBJ whole genome shotgun (WGS) entry which is preliminary data.</text>
</comment>
<protein>
    <submittedName>
        <fullName evidence="1">Bud site selection protein bud4</fullName>
    </submittedName>
</protein>
<reference evidence="1" key="1">
    <citation type="submission" date="2022-07" db="EMBL/GenBank/DDBJ databases">
        <title>Phylogenomic reconstructions and comparative analyses of Kickxellomycotina fungi.</title>
        <authorList>
            <person name="Reynolds N.K."/>
            <person name="Stajich J.E."/>
            <person name="Barry K."/>
            <person name="Grigoriev I.V."/>
            <person name="Crous P."/>
            <person name="Smith M.E."/>
        </authorList>
    </citation>
    <scope>NUCLEOTIDE SEQUENCE</scope>
    <source>
        <strain evidence="1">CBS 190363</strain>
    </source>
</reference>
<keyword evidence="2" id="KW-1185">Reference proteome</keyword>
<evidence type="ECO:0000313" key="1">
    <source>
        <dbReference type="EMBL" id="KAJ2890938.1"/>
    </source>
</evidence>
<dbReference type="EMBL" id="JANBVB010001156">
    <property type="protein sequence ID" value="KAJ2890938.1"/>
    <property type="molecule type" value="Genomic_DNA"/>
</dbReference>
<organism evidence="1 2">
    <name type="scientific">Coemansia aciculifera</name>
    <dbReference type="NCBI Taxonomy" id="417176"/>
    <lineage>
        <taxon>Eukaryota</taxon>
        <taxon>Fungi</taxon>
        <taxon>Fungi incertae sedis</taxon>
        <taxon>Zoopagomycota</taxon>
        <taxon>Kickxellomycotina</taxon>
        <taxon>Kickxellomycetes</taxon>
        <taxon>Kickxellales</taxon>
        <taxon>Kickxellaceae</taxon>
        <taxon>Coemansia</taxon>
    </lineage>
</organism>
<evidence type="ECO:0000313" key="2">
    <source>
        <dbReference type="Proteomes" id="UP001139981"/>
    </source>
</evidence>
<name>A0ACC1M0F7_9FUNG</name>